<protein>
    <recommendedName>
        <fullName evidence="3">Ubiquitin-like protease family profile domain-containing protein</fullName>
    </recommendedName>
</protein>
<dbReference type="AlphaFoldDB" id="A0A6A7ATR4"/>
<gene>
    <name evidence="1" type="ORF">T440DRAFT_511574</name>
</gene>
<organism evidence="1 2">
    <name type="scientific">Plenodomus tracheiphilus IPT5</name>
    <dbReference type="NCBI Taxonomy" id="1408161"/>
    <lineage>
        <taxon>Eukaryota</taxon>
        <taxon>Fungi</taxon>
        <taxon>Dikarya</taxon>
        <taxon>Ascomycota</taxon>
        <taxon>Pezizomycotina</taxon>
        <taxon>Dothideomycetes</taxon>
        <taxon>Pleosporomycetidae</taxon>
        <taxon>Pleosporales</taxon>
        <taxon>Pleosporineae</taxon>
        <taxon>Leptosphaeriaceae</taxon>
        <taxon>Plenodomus</taxon>
    </lineage>
</organism>
<keyword evidence="2" id="KW-1185">Reference proteome</keyword>
<dbReference type="EMBL" id="MU006346">
    <property type="protein sequence ID" value="KAF2845505.1"/>
    <property type="molecule type" value="Genomic_DNA"/>
</dbReference>
<dbReference type="Proteomes" id="UP000799423">
    <property type="component" value="Unassembled WGS sequence"/>
</dbReference>
<dbReference type="OrthoDB" id="3825435at2759"/>
<evidence type="ECO:0008006" key="3">
    <source>
        <dbReference type="Google" id="ProtNLM"/>
    </source>
</evidence>
<dbReference type="InterPro" id="IPR038765">
    <property type="entry name" value="Papain-like_cys_pep_sf"/>
</dbReference>
<evidence type="ECO:0000313" key="1">
    <source>
        <dbReference type="EMBL" id="KAF2845505.1"/>
    </source>
</evidence>
<name>A0A6A7ATR4_9PLEO</name>
<sequence>MAAQHSLYITVLNACAILFDLPLNLTDFMPVASFFENARRPMDIIQSEQTSWKLIWAFPRCNNFVSSDQQPAQDRRFTETVSNNFSMLRLRESRLNLGLKPSIDAAEQHQLYQYFYPGLGRPHGNILHWDMTTEDIAIRIPALTAISDYTPELTRDKVERRYNRQHYLNSCQELRRRMAEVKDTKTASDLRDFGQNSNLTCDFCSWLLDAGHHKSPTGAFGKSQRRVCILAACVRQLCQDKGSGSVARRILRAGRPLLVSLGYERHFVLLVVQLNDEGQPTFAILNSLNHHLPPAARQDLHNWTRNIIPVSQQPSEAECGYYVILNAWILALGLQPNPRVRVDWSDGFFENLMDLVHLTRMGYTSWDLICTFLKCNDLVLLSEVPNDRRFVKLEELRNDSADHLGIFLDEQTDMESYQAMTEADAAPTTSRLTLESIKTTNRCNISEGISHLTGTFYYDA</sequence>
<reference evidence="1" key="1">
    <citation type="submission" date="2020-01" db="EMBL/GenBank/DDBJ databases">
        <authorList>
            <consortium name="DOE Joint Genome Institute"/>
            <person name="Haridas S."/>
            <person name="Albert R."/>
            <person name="Binder M."/>
            <person name="Bloem J."/>
            <person name="Labutti K."/>
            <person name="Salamov A."/>
            <person name="Andreopoulos B."/>
            <person name="Baker S.E."/>
            <person name="Barry K."/>
            <person name="Bills G."/>
            <person name="Bluhm B.H."/>
            <person name="Cannon C."/>
            <person name="Castanera R."/>
            <person name="Culley D.E."/>
            <person name="Daum C."/>
            <person name="Ezra D."/>
            <person name="Gonzalez J.B."/>
            <person name="Henrissat B."/>
            <person name="Kuo A."/>
            <person name="Liang C."/>
            <person name="Lipzen A."/>
            <person name="Lutzoni F."/>
            <person name="Magnuson J."/>
            <person name="Mondo S."/>
            <person name="Nolan M."/>
            <person name="Ohm R."/>
            <person name="Pangilinan J."/>
            <person name="Park H.-J."/>
            <person name="Ramirez L."/>
            <person name="Alfaro M."/>
            <person name="Sun H."/>
            <person name="Tritt A."/>
            <person name="Yoshinaga Y."/>
            <person name="Zwiers L.-H."/>
            <person name="Turgeon B.G."/>
            <person name="Goodwin S.B."/>
            <person name="Spatafora J.W."/>
            <person name="Crous P.W."/>
            <person name="Grigoriev I.V."/>
        </authorList>
    </citation>
    <scope>NUCLEOTIDE SEQUENCE</scope>
    <source>
        <strain evidence="1">IPT5</strain>
    </source>
</reference>
<proteinExistence type="predicted"/>
<evidence type="ECO:0000313" key="2">
    <source>
        <dbReference type="Proteomes" id="UP000799423"/>
    </source>
</evidence>
<accession>A0A6A7ATR4</accession>
<dbReference type="SUPFAM" id="SSF54001">
    <property type="entry name" value="Cysteine proteinases"/>
    <property type="match status" value="1"/>
</dbReference>